<keyword evidence="2" id="KW-1185">Reference proteome</keyword>
<proteinExistence type="predicted"/>
<evidence type="ECO:0000313" key="1">
    <source>
        <dbReference type="EMBL" id="MEL1246052.1"/>
    </source>
</evidence>
<evidence type="ECO:0000313" key="2">
    <source>
        <dbReference type="Proteomes" id="UP001464555"/>
    </source>
</evidence>
<gene>
    <name evidence="1" type="ORF">AAEO56_17395</name>
</gene>
<dbReference type="EMBL" id="JBBYHR010000011">
    <property type="protein sequence ID" value="MEL1246052.1"/>
    <property type="molecule type" value="Genomic_DNA"/>
</dbReference>
<comment type="caution">
    <text evidence="1">The sequence shown here is derived from an EMBL/GenBank/DDBJ whole genome shotgun (WGS) entry which is preliminary data.</text>
</comment>
<dbReference type="Proteomes" id="UP001464555">
    <property type="component" value="Unassembled WGS sequence"/>
</dbReference>
<dbReference type="RefSeq" id="WP_341698347.1">
    <property type="nucleotide sequence ID" value="NZ_JBBYHR010000011.1"/>
</dbReference>
<sequence length="185" mass="21618">MSIDKLSDAWLFQEHSKETVRRWVNNLHYFYFRRAWGGHANDGDEFIAKFSYETRQDLLSKLDRLGIQLNKLAENHPKPVTGKRYTADEFAKFKNAIKQFADLEQPGHSIVLGHKAFIWISETTIDITIINPENPYSLTEKDFQICLDLEKEFDVIGFSNFIDRSLEKNLCVLSAHKYPELFDVD</sequence>
<organism evidence="1 2">
    <name type="scientific">Flavobacterium arundinis</name>
    <dbReference type="NCBI Taxonomy" id="3139143"/>
    <lineage>
        <taxon>Bacteria</taxon>
        <taxon>Pseudomonadati</taxon>
        <taxon>Bacteroidota</taxon>
        <taxon>Flavobacteriia</taxon>
        <taxon>Flavobacteriales</taxon>
        <taxon>Flavobacteriaceae</taxon>
        <taxon>Flavobacterium</taxon>
    </lineage>
</organism>
<name>A0ABU9I2K4_9FLAO</name>
<reference evidence="1 2" key="1">
    <citation type="submission" date="2024-04" db="EMBL/GenBank/DDBJ databases">
        <title>Flavobacterium sp. DGU11 16S ribosomal RNA gene Genome sequencing and assembly.</title>
        <authorList>
            <person name="Park S."/>
        </authorList>
    </citation>
    <scope>NUCLEOTIDE SEQUENCE [LARGE SCALE GENOMIC DNA]</scope>
    <source>
        <strain evidence="1 2">DGU11</strain>
    </source>
</reference>
<accession>A0ABU9I2K4</accession>
<protein>
    <submittedName>
        <fullName evidence="1">Uncharacterized protein</fullName>
    </submittedName>
</protein>